<evidence type="ECO:0000256" key="1">
    <source>
        <dbReference type="ARBA" id="ARBA00005836"/>
    </source>
</evidence>
<comment type="similarity">
    <text evidence="1">Belongs to the peptidase U62 family.</text>
</comment>
<dbReference type="InterPro" id="IPR036059">
    <property type="entry name" value="TldD/PmbA_sf"/>
</dbReference>
<feature type="domain" description="Metalloprotease TldD/E central" evidence="4">
    <location>
        <begin position="114"/>
        <end position="216"/>
    </location>
</feature>
<dbReference type="InterPro" id="IPR002510">
    <property type="entry name" value="Metalloprtase-TldD/E_N"/>
</dbReference>
<evidence type="ECO:0000259" key="2">
    <source>
        <dbReference type="Pfam" id="PF01523"/>
    </source>
</evidence>
<dbReference type="Pfam" id="PF01523">
    <property type="entry name" value="PmbA_TldD_1st"/>
    <property type="match status" value="1"/>
</dbReference>
<dbReference type="Pfam" id="PF19289">
    <property type="entry name" value="PmbA_TldD_3rd"/>
    <property type="match status" value="1"/>
</dbReference>
<dbReference type="GO" id="GO:0008237">
    <property type="term" value="F:metallopeptidase activity"/>
    <property type="evidence" value="ECO:0007669"/>
    <property type="project" value="InterPro"/>
</dbReference>
<feature type="domain" description="Metalloprotease TldD/E N-terminal" evidence="2">
    <location>
        <begin position="23"/>
        <end position="86"/>
    </location>
</feature>
<dbReference type="Gene3D" id="3.30.2290.10">
    <property type="entry name" value="PmbA/TldD superfamily"/>
    <property type="match status" value="1"/>
</dbReference>
<dbReference type="InterPro" id="IPR045569">
    <property type="entry name" value="Metalloprtase-TldD/E_C"/>
</dbReference>
<dbReference type="GO" id="GO:0006508">
    <property type="term" value="P:proteolysis"/>
    <property type="evidence" value="ECO:0007669"/>
    <property type="project" value="InterPro"/>
</dbReference>
<evidence type="ECO:0000313" key="5">
    <source>
        <dbReference type="EMBL" id="VYU27546.1"/>
    </source>
</evidence>
<dbReference type="InterPro" id="IPR035068">
    <property type="entry name" value="TldD/PmbA_N"/>
</dbReference>
<dbReference type="GO" id="GO:0005829">
    <property type="term" value="C:cytosol"/>
    <property type="evidence" value="ECO:0007669"/>
    <property type="project" value="TreeGrafter"/>
</dbReference>
<accession>A0A6N3DED4</accession>
<dbReference type="SUPFAM" id="SSF111283">
    <property type="entry name" value="Putative modulator of DNA gyrase, PmbA/TldD"/>
    <property type="match status" value="1"/>
</dbReference>
<evidence type="ECO:0000259" key="4">
    <source>
        <dbReference type="Pfam" id="PF19290"/>
    </source>
</evidence>
<dbReference type="PANTHER" id="PTHR43421">
    <property type="entry name" value="METALLOPROTEASE PMBA"/>
    <property type="match status" value="1"/>
</dbReference>
<proteinExistence type="inferred from homology"/>
<reference evidence="5" key="1">
    <citation type="submission" date="2019-11" db="EMBL/GenBank/DDBJ databases">
        <authorList>
            <person name="Feng L."/>
        </authorList>
    </citation>
    <scope>NUCLEOTIDE SEQUENCE</scope>
    <source>
        <strain evidence="5">IbartlettiiLFYP30</strain>
    </source>
</reference>
<dbReference type="AlphaFoldDB" id="A0A6N3DED4"/>
<protein>
    <submittedName>
        <fullName evidence="5">Peptidase PmbA</fullName>
    </submittedName>
</protein>
<dbReference type="InterPro" id="IPR045570">
    <property type="entry name" value="Metalloprtase-TldD/E_cen_dom"/>
</dbReference>
<dbReference type="RefSeq" id="WP_156530989.1">
    <property type="nucleotide sequence ID" value="NZ_CACRUE010000033.1"/>
</dbReference>
<dbReference type="EMBL" id="CACRUE010000033">
    <property type="protein sequence ID" value="VYU27546.1"/>
    <property type="molecule type" value="Genomic_DNA"/>
</dbReference>
<gene>
    <name evidence="5" type="ORF">IBLFYP30_02216</name>
</gene>
<evidence type="ECO:0000259" key="3">
    <source>
        <dbReference type="Pfam" id="PF19289"/>
    </source>
</evidence>
<organism evidence="5">
    <name type="scientific">Intestinibacter bartlettii</name>
    <dbReference type="NCBI Taxonomy" id="261299"/>
    <lineage>
        <taxon>Bacteria</taxon>
        <taxon>Bacillati</taxon>
        <taxon>Bacillota</taxon>
        <taxon>Clostridia</taxon>
        <taxon>Peptostreptococcales</taxon>
        <taxon>Peptostreptococcaceae</taxon>
        <taxon>Intestinibacter</taxon>
    </lineage>
</organism>
<feature type="domain" description="Metalloprotease TldD/E C-terminal" evidence="3">
    <location>
        <begin position="225"/>
        <end position="446"/>
    </location>
</feature>
<dbReference type="PANTHER" id="PTHR43421:SF1">
    <property type="entry name" value="METALLOPROTEASE PMBA"/>
    <property type="match status" value="1"/>
</dbReference>
<dbReference type="Pfam" id="PF19290">
    <property type="entry name" value="PmbA_TldD_2nd"/>
    <property type="match status" value="1"/>
</dbReference>
<name>A0A6N3DED4_9FIRM</name>
<sequence length="447" mass="48888">MNLNEFKEKLFDKAKKSGFEDSEIYVTNSESLSISIYKQEVEGYNLDKSFGLSFRGIINGKIGYSHTRILDENSIDMLVNTAKNAALLIENEDTQFIYEGDKNYEDVVCYYEAIDNIDPKDLINIGLEIEKECKNYNENVVNIRGCKVIYSKGDIQISNTKGLDLKNKENILYTYVVPVLEIDGQKQDGTGYKIATNIDEINPREIAKMGVDEALSKINSKSIETGNYKIALYNEAMVSLLSAFCGVFSADATQKGLSLLKDKENTMIASENVTIVDNPLLENGLSSAPFDDEGVATFRKEVVSKGKLTTLLHNLKTAHKANTKSTGNGFKSSYASSVSVSPSNFYIEKGDKSFDEVLNTLGEGLLITEFAGLHSGANAISGDFSLASKGFYIKDGKKAYPVDQITVAGNFFDLLKQITVVGDDLTFPLSSIGSPTVIATGLSVAGK</sequence>
<dbReference type="InterPro" id="IPR047657">
    <property type="entry name" value="PmbA"/>
</dbReference>